<evidence type="ECO:0000313" key="2">
    <source>
        <dbReference type="Proteomes" id="UP000315295"/>
    </source>
</evidence>
<keyword evidence="2" id="KW-1185">Reference proteome</keyword>
<dbReference type="Proteomes" id="UP000315295">
    <property type="component" value="Unassembled WGS sequence"/>
</dbReference>
<evidence type="ECO:0000313" key="1">
    <source>
        <dbReference type="EMBL" id="TQE11201.1"/>
    </source>
</evidence>
<gene>
    <name evidence="1" type="ORF">C1H46_003207</name>
</gene>
<proteinExistence type="predicted"/>
<reference evidence="1 2" key="1">
    <citation type="journal article" date="2019" name="G3 (Bethesda)">
        <title>Sequencing of a Wild Apple (Malus baccata) Genome Unravels the Differences Between Cultivated and Wild Apple Species Regarding Disease Resistance and Cold Tolerance.</title>
        <authorList>
            <person name="Chen X."/>
        </authorList>
    </citation>
    <scope>NUCLEOTIDE SEQUENCE [LARGE SCALE GENOMIC DNA]</scope>
    <source>
        <strain evidence="2">cv. Shandingzi</strain>
        <tissue evidence="1">Leaves</tissue>
    </source>
</reference>
<sequence length="126" mass="13534">MKGKVVRSKATKNSGDEVFRINETTDSSKFVSKRFIMLKIVSDRARSFGKIKQLVTQGSEVEDRTVGEAPLKTSPDGLSRVMAYSKSKNRFCQGGGDIADDQLIVLVPLGEGGVGNDGGSSHGRTI</sequence>
<organism evidence="1 2">
    <name type="scientific">Malus baccata</name>
    <name type="common">Siberian crab apple</name>
    <name type="synonym">Pyrus baccata</name>
    <dbReference type="NCBI Taxonomy" id="106549"/>
    <lineage>
        <taxon>Eukaryota</taxon>
        <taxon>Viridiplantae</taxon>
        <taxon>Streptophyta</taxon>
        <taxon>Embryophyta</taxon>
        <taxon>Tracheophyta</taxon>
        <taxon>Spermatophyta</taxon>
        <taxon>Magnoliopsida</taxon>
        <taxon>eudicotyledons</taxon>
        <taxon>Gunneridae</taxon>
        <taxon>Pentapetalae</taxon>
        <taxon>rosids</taxon>
        <taxon>fabids</taxon>
        <taxon>Rosales</taxon>
        <taxon>Rosaceae</taxon>
        <taxon>Amygdaloideae</taxon>
        <taxon>Maleae</taxon>
        <taxon>Malus</taxon>
    </lineage>
</organism>
<name>A0A540NJJ4_MALBA</name>
<dbReference type="AlphaFoldDB" id="A0A540NJJ4"/>
<dbReference type="EMBL" id="VIEB01000032">
    <property type="protein sequence ID" value="TQE11201.1"/>
    <property type="molecule type" value="Genomic_DNA"/>
</dbReference>
<accession>A0A540NJJ4</accession>
<comment type="caution">
    <text evidence="1">The sequence shown here is derived from an EMBL/GenBank/DDBJ whole genome shotgun (WGS) entry which is preliminary data.</text>
</comment>
<protein>
    <submittedName>
        <fullName evidence="1">Uncharacterized protein</fullName>
    </submittedName>
</protein>